<evidence type="ECO:0000313" key="2">
    <source>
        <dbReference type="Proteomes" id="UP000291084"/>
    </source>
</evidence>
<dbReference type="AlphaFoldDB" id="A0A0S3SXR3"/>
<reference evidence="1 2" key="1">
    <citation type="journal article" date="2015" name="Sci. Rep.">
        <title>The power of single molecule real-time sequencing technology in the de novo assembly of a eukaryotic genome.</title>
        <authorList>
            <person name="Sakai H."/>
            <person name="Naito K."/>
            <person name="Ogiso-Tanaka E."/>
            <person name="Takahashi Y."/>
            <person name="Iseki K."/>
            <person name="Muto C."/>
            <person name="Satou K."/>
            <person name="Teruya K."/>
            <person name="Shiroma A."/>
            <person name="Shimoji M."/>
            <person name="Hirano T."/>
            <person name="Itoh T."/>
            <person name="Kaga A."/>
            <person name="Tomooka N."/>
        </authorList>
    </citation>
    <scope>NUCLEOTIDE SEQUENCE [LARGE SCALE GENOMIC DNA]</scope>
    <source>
        <strain evidence="2">cv. Shumari</strain>
    </source>
</reference>
<protein>
    <submittedName>
        <fullName evidence="1">Uncharacterized protein</fullName>
    </submittedName>
</protein>
<dbReference type="Proteomes" id="UP000291084">
    <property type="component" value="Chromosome 9"/>
</dbReference>
<name>A0A0S3SXR3_PHAAN</name>
<keyword evidence="2" id="KW-1185">Reference proteome</keyword>
<dbReference type="EMBL" id="AP015042">
    <property type="protein sequence ID" value="BAT97577.1"/>
    <property type="molecule type" value="Genomic_DNA"/>
</dbReference>
<organism evidence="1 2">
    <name type="scientific">Vigna angularis var. angularis</name>
    <dbReference type="NCBI Taxonomy" id="157739"/>
    <lineage>
        <taxon>Eukaryota</taxon>
        <taxon>Viridiplantae</taxon>
        <taxon>Streptophyta</taxon>
        <taxon>Embryophyta</taxon>
        <taxon>Tracheophyta</taxon>
        <taxon>Spermatophyta</taxon>
        <taxon>Magnoliopsida</taxon>
        <taxon>eudicotyledons</taxon>
        <taxon>Gunneridae</taxon>
        <taxon>Pentapetalae</taxon>
        <taxon>rosids</taxon>
        <taxon>fabids</taxon>
        <taxon>Fabales</taxon>
        <taxon>Fabaceae</taxon>
        <taxon>Papilionoideae</taxon>
        <taxon>50 kb inversion clade</taxon>
        <taxon>NPAAA clade</taxon>
        <taxon>indigoferoid/millettioid clade</taxon>
        <taxon>Phaseoleae</taxon>
        <taxon>Vigna</taxon>
    </lineage>
</organism>
<proteinExistence type="predicted"/>
<sequence length="114" mass="13103">MFLILHKHMPHIILGKACVELKRGHHFVQVHGRSLQKFEFYIIKGSGVTDMFCQANKPLNGAHGIDGRKYIMAHFALISQLLQKQHTPHFFPKTKIGLHICNEFTALRSLVQNF</sequence>
<accession>A0A0S3SXR3</accession>
<gene>
    <name evidence="1" type="primary">Vigan.09G106100</name>
    <name evidence="1" type="ORF">VIGAN_09106100</name>
</gene>
<evidence type="ECO:0000313" key="1">
    <source>
        <dbReference type="EMBL" id="BAT97577.1"/>
    </source>
</evidence>